<name>A0ABQ3JTD5_9DEIO</name>
<organism evidence="3 4">
    <name type="scientific">Deinococcus metalli</name>
    <dbReference type="NCBI Taxonomy" id="1141878"/>
    <lineage>
        <taxon>Bacteria</taxon>
        <taxon>Thermotogati</taxon>
        <taxon>Deinococcota</taxon>
        <taxon>Deinococci</taxon>
        <taxon>Deinococcales</taxon>
        <taxon>Deinococcaceae</taxon>
        <taxon>Deinococcus</taxon>
    </lineage>
</organism>
<dbReference type="SMART" id="SM00014">
    <property type="entry name" value="acidPPc"/>
    <property type="match status" value="1"/>
</dbReference>
<comment type="caution">
    <text evidence="3">The sequence shown here is derived from an EMBL/GenBank/DDBJ whole genome shotgun (WGS) entry which is preliminary data.</text>
</comment>
<keyword evidence="4" id="KW-1185">Reference proteome</keyword>
<feature type="transmembrane region" description="Helical" evidence="1">
    <location>
        <begin position="76"/>
        <end position="96"/>
    </location>
</feature>
<dbReference type="EMBL" id="BNAJ01000015">
    <property type="protein sequence ID" value="GHF61798.1"/>
    <property type="molecule type" value="Genomic_DNA"/>
</dbReference>
<dbReference type="PANTHER" id="PTHR14969">
    <property type="entry name" value="SPHINGOSINE-1-PHOSPHATE PHOSPHOHYDROLASE"/>
    <property type="match status" value="1"/>
</dbReference>
<dbReference type="Proteomes" id="UP000619376">
    <property type="component" value="Unassembled WGS sequence"/>
</dbReference>
<feature type="domain" description="Phosphatidic acid phosphatase type 2/haloperoxidase" evidence="2">
    <location>
        <begin position="105"/>
        <end position="211"/>
    </location>
</feature>
<dbReference type="InterPro" id="IPR036938">
    <property type="entry name" value="PAP2/HPO_sf"/>
</dbReference>
<dbReference type="Pfam" id="PF01569">
    <property type="entry name" value="PAP2"/>
    <property type="match status" value="1"/>
</dbReference>
<evidence type="ECO:0000313" key="3">
    <source>
        <dbReference type="EMBL" id="GHF61798.1"/>
    </source>
</evidence>
<dbReference type="CDD" id="cd03392">
    <property type="entry name" value="PAP2_like_2"/>
    <property type="match status" value="1"/>
</dbReference>
<accession>A0ABQ3JTD5</accession>
<keyword evidence="1" id="KW-0812">Transmembrane</keyword>
<feature type="transmembrane region" description="Helical" evidence="1">
    <location>
        <begin position="139"/>
        <end position="161"/>
    </location>
</feature>
<evidence type="ECO:0000256" key="1">
    <source>
        <dbReference type="SAM" id="Phobius"/>
    </source>
</evidence>
<feature type="transmembrane region" description="Helical" evidence="1">
    <location>
        <begin position="20"/>
        <end position="38"/>
    </location>
</feature>
<dbReference type="InterPro" id="IPR000326">
    <property type="entry name" value="PAP2/HPO"/>
</dbReference>
<dbReference type="PANTHER" id="PTHR14969:SF13">
    <property type="entry name" value="AT30094P"/>
    <property type="match status" value="1"/>
</dbReference>
<dbReference type="Gene3D" id="1.20.144.10">
    <property type="entry name" value="Phosphatidic acid phosphatase type 2/haloperoxidase"/>
    <property type="match status" value="2"/>
</dbReference>
<evidence type="ECO:0000259" key="2">
    <source>
        <dbReference type="SMART" id="SM00014"/>
    </source>
</evidence>
<proteinExistence type="predicted"/>
<reference evidence="4" key="1">
    <citation type="journal article" date="2019" name="Int. J. Syst. Evol. Microbiol.">
        <title>The Global Catalogue of Microorganisms (GCM) 10K type strain sequencing project: providing services to taxonomists for standard genome sequencing and annotation.</title>
        <authorList>
            <consortium name="The Broad Institute Genomics Platform"/>
            <consortium name="The Broad Institute Genome Sequencing Center for Infectious Disease"/>
            <person name="Wu L."/>
            <person name="Ma J."/>
        </authorList>
    </citation>
    <scope>NUCLEOTIDE SEQUENCE [LARGE SCALE GENOMIC DNA]</scope>
    <source>
        <strain evidence="4">CGMCC 1.18437</strain>
    </source>
</reference>
<evidence type="ECO:0000313" key="4">
    <source>
        <dbReference type="Proteomes" id="UP000619376"/>
    </source>
</evidence>
<keyword evidence="1" id="KW-0472">Membrane</keyword>
<feature type="transmembrane region" description="Helical" evidence="1">
    <location>
        <begin position="168"/>
        <end position="190"/>
    </location>
</feature>
<feature type="transmembrane region" description="Helical" evidence="1">
    <location>
        <begin position="196"/>
        <end position="217"/>
    </location>
</feature>
<keyword evidence="1" id="KW-1133">Transmembrane helix</keyword>
<gene>
    <name evidence="3" type="ORF">GCM10017781_42480</name>
</gene>
<feature type="transmembrane region" description="Helical" evidence="1">
    <location>
        <begin position="101"/>
        <end position="119"/>
    </location>
</feature>
<protein>
    <submittedName>
        <fullName evidence="3">Phosphatidylglycerophosphatase B</fullName>
    </submittedName>
</protein>
<sequence length="220" mass="23585">MLRGMMTAPIQTPSTATRPLWIWPAAGAAAPAAGVLILGQEVLERQPVTLDISAMTWLHAHTGAGLQIFGQIMNVVGGPWVTTPLFLLLPLVLWFLGERSFAVFAGVGLWLAEAAQWLLKVAYGRPRPDLWPSDVHVSGLSFPSGHATAASALATVLVVLAWRSRWRWVVLGTGVVYAALMGFTRVVLGVHYPTDVLAGALTGLMCVMATLAVLPFLRRA</sequence>
<dbReference type="SUPFAM" id="SSF48317">
    <property type="entry name" value="Acid phosphatase/Vanadium-dependent haloperoxidase"/>
    <property type="match status" value="1"/>
</dbReference>